<reference evidence="9 10" key="1">
    <citation type="submission" date="2018-02" db="EMBL/GenBank/DDBJ databases">
        <title>Comparative genomes isolates from brazilian mangrove.</title>
        <authorList>
            <person name="Araujo J.E."/>
            <person name="Taketani R.G."/>
            <person name="Silva M.C.P."/>
            <person name="Loureco M.V."/>
            <person name="Andreote F.D."/>
        </authorList>
    </citation>
    <scope>NUCLEOTIDE SEQUENCE [LARGE SCALE GENOMIC DNA]</scope>
    <source>
        <strain evidence="9 10">HEX-2 MGV</strain>
    </source>
</reference>
<comment type="caution">
    <text evidence="9">The sequence shown here is derived from an EMBL/GenBank/DDBJ whole genome shotgun (WGS) entry which is preliminary data.</text>
</comment>
<keyword evidence="4 8" id="KW-0812">Transmembrane</keyword>
<evidence type="ECO:0000256" key="1">
    <source>
        <dbReference type="ARBA" id="ARBA00004651"/>
    </source>
</evidence>
<dbReference type="CDD" id="cd06853">
    <property type="entry name" value="GT_WecA_like"/>
    <property type="match status" value="1"/>
</dbReference>
<dbReference type="RefSeq" id="WP_105356762.1">
    <property type="nucleotide sequence ID" value="NZ_PUIA01000058.1"/>
</dbReference>
<feature type="transmembrane region" description="Helical" evidence="8">
    <location>
        <begin position="51"/>
        <end position="79"/>
    </location>
</feature>
<keyword evidence="7" id="KW-0460">Magnesium</keyword>
<dbReference type="InterPro" id="IPR000715">
    <property type="entry name" value="Glycosyl_transferase_4"/>
</dbReference>
<feature type="transmembrane region" description="Helical" evidence="8">
    <location>
        <begin position="253"/>
        <end position="274"/>
    </location>
</feature>
<keyword evidence="7" id="KW-0479">Metal-binding</keyword>
<feature type="transmembrane region" description="Helical" evidence="8">
    <location>
        <begin position="218"/>
        <end position="241"/>
    </location>
</feature>
<dbReference type="GO" id="GO:0071555">
    <property type="term" value="P:cell wall organization"/>
    <property type="evidence" value="ECO:0007669"/>
    <property type="project" value="TreeGrafter"/>
</dbReference>
<protein>
    <submittedName>
        <fullName evidence="9">Undecaprenyl/decaprenyl-phosphate alpha-N-acetylglucosaminyl 1-phosphate transferase</fullName>
    </submittedName>
</protein>
<accession>A0A2S8F448</accession>
<dbReference type="GO" id="GO:0009103">
    <property type="term" value="P:lipopolysaccharide biosynthetic process"/>
    <property type="evidence" value="ECO:0007669"/>
    <property type="project" value="TreeGrafter"/>
</dbReference>
<dbReference type="GO" id="GO:0005886">
    <property type="term" value="C:plasma membrane"/>
    <property type="evidence" value="ECO:0007669"/>
    <property type="project" value="UniProtKB-SubCell"/>
</dbReference>
<evidence type="ECO:0000256" key="6">
    <source>
        <dbReference type="ARBA" id="ARBA00023136"/>
    </source>
</evidence>
<dbReference type="Proteomes" id="UP000240009">
    <property type="component" value="Unassembled WGS sequence"/>
</dbReference>
<dbReference type="Pfam" id="PF00953">
    <property type="entry name" value="Glycos_transf_4"/>
    <property type="match status" value="1"/>
</dbReference>
<feature type="transmembrane region" description="Helical" evidence="8">
    <location>
        <begin position="111"/>
        <end position="129"/>
    </location>
</feature>
<dbReference type="AlphaFoldDB" id="A0A2S8F448"/>
<dbReference type="GO" id="GO:0044038">
    <property type="term" value="P:cell wall macromolecule biosynthetic process"/>
    <property type="evidence" value="ECO:0007669"/>
    <property type="project" value="TreeGrafter"/>
</dbReference>
<feature type="transmembrane region" description="Helical" evidence="8">
    <location>
        <begin position="6"/>
        <end position="30"/>
    </location>
</feature>
<evidence type="ECO:0000256" key="5">
    <source>
        <dbReference type="ARBA" id="ARBA00022989"/>
    </source>
</evidence>
<feature type="binding site" evidence="7">
    <location>
        <position position="185"/>
    </location>
    <ligand>
        <name>Mg(2+)</name>
        <dbReference type="ChEBI" id="CHEBI:18420"/>
    </ligand>
</feature>
<dbReference type="EMBL" id="PUIA01000058">
    <property type="protein sequence ID" value="PQO26939.1"/>
    <property type="molecule type" value="Genomic_DNA"/>
</dbReference>
<feature type="transmembrane region" description="Helical" evidence="8">
    <location>
        <begin position="165"/>
        <end position="181"/>
    </location>
</feature>
<evidence type="ECO:0000313" key="10">
    <source>
        <dbReference type="Proteomes" id="UP000240009"/>
    </source>
</evidence>
<evidence type="ECO:0000256" key="8">
    <source>
        <dbReference type="SAM" id="Phobius"/>
    </source>
</evidence>
<sequence length="388" mass="42539">MTWSPGIAFAFIVAAMLPGLILSLITTSLVRRWAPKLGLVDLPNERKVHVIPTPLGGGIGIWVGLVVPFAIAQALVWYASNHPDMTFSSGLLQRGWDFAQPHLAGYQEKAVSLWTLLTLATVLFTVGLLDDLTGLGWKVRLAVQFAVAATVVWFLGWKLSFFVEIPWIPEIVTLFWIVALINSFNMLDNMDGLSAGIAGIGSFMLASVLLLAPDPTTAGPQLFVGGFLLVLTGSILGFLYHNRPPAKIFMGDAGSYLIGFCMAVMTILATFGSYENNRQHAILAPLCILAVPLYDLITVLYIRIREGRSPFQADKCHFSHRLVEMGFSKTSAVMVIYLLTMTCGLGALLLHMVDWIGAIFVLLLVFCVLCLIALIEKAARRKERNRSE</sequence>
<keyword evidence="2" id="KW-1003">Cell membrane</keyword>
<evidence type="ECO:0000256" key="4">
    <source>
        <dbReference type="ARBA" id="ARBA00022692"/>
    </source>
</evidence>
<evidence type="ECO:0000256" key="7">
    <source>
        <dbReference type="PIRSR" id="PIRSR600715-1"/>
    </source>
</evidence>
<gene>
    <name evidence="9" type="ORF">C5Y96_19360</name>
</gene>
<dbReference type="OrthoDB" id="9783652at2"/>
<feature type="transmembrane region" description="Helical" evidence="8">
    <location>
        <begin position="280"/>
        <end position="302"/>
    </location>
</feature>
<feature type="transmembrane region" description="Helical" evidence="8">
    <location>
        <begin position="355"/>
        <end position="375"/>
    </location>
</feature>
<comment type="cofactor">
    <cofactor evidence="7">
        <name>Mg(2+)</name>
        <dbReference type="ChEBI" id="CHEBI:18420"/>
    </cofactor>
</comment>
<keyword evidence="6 8" id="KW-0472">Membrane</keyword>
<evidence type="ECO:0000256" key="2">
    <source>
        <dbReference type="ARBA" id="ARBA00022475"/>
    </source>
</evidence>
<keyword evidence="5 8" id="KW-1133">Transmembrane helix</keyword>
<dbReference type="PANTHER" id="PTHR22926">
    <property type="entry name" value="PHOSPHO-N-ACETYLMURAMOYL-PENTAPEPTIDE-TRANSFERASE"/>
    <property type="match status" value="1"/>
</dbReference>
<feature type="transmembrane region" description="Helical" evidence="8">
    <location>
        <begin position="331"/>
        <end position="349"/>
    </location>
</feature>
<feature type="transmembrane region" description="Helical" evidence="8">
    <location>
        <begin position="141"/>
        <end position="159"/>
    </location>
</feature>
<feature type="binding site" evidence="7">
    <location>
        <position position="252"/>
    </location>
    <ligand>
        <name>Mg(2+)</name>
        <dbReference type="ChEBI" id="CHEBI:18420"/>
    </ligand>
</feature>
<dbReference type="GO" id="GO:0046872">
    <property type="term" value="F:metal ion binding"/>
    <property type="evidence" value="ECO:0007669"/>
    <property type="project" value="UniProtKB-KW"/>
</dbReference>
<feature type="transmembrane region" description="Helical" evidence="8">
    <location>
        <begin position="193"/>
        <end position="212"/>
    </location>
</feature>
<name>A0A2S8F448_9BACT</name>
<comment type="subcellular location">
    <subcellularLocation>
        <location evidence="1">Cell membrane</location>
        <topology evidence="1">Multi-pass membrane protein</topology>
    </subcellularLocation>
</comment>
<evidence type="ECO:0000313" key="9">
    <source>
        <dbReference type="EMBL" id="PQO26939.1"/>
    </source>
</evidence>
<dbReference type="GO" id="GO:0016780">
    <property type="term" value="F:phosphotransferase activity, for other substituted phosphate groups"/>
    <property type="evidence" value="ECO:0007669"/>
    <property type="project" value="InterPro"/>
</dbReference>
<dbReference type="PANTHER" id="PTHR22926:SF3">
    <property type="entry name" value="UNDECAPRENYL-PHOSPHATE ALPHA-N-ACETYLGLUCOSAMINYL 1-PHOSPHATE TRANSFERASE"/>
    <property type="match status" value="1"/>
</dbReference>
<organism evidence="9 10">
    <name type="scientific">Blastopirellula marina</name>
    <dbReference type="NCBI Taxonomy" id="124"/>
    <lineage>
        <taxon>Bacteria</taxon>
        <taxon>Pseudomonadati</taxon>
        <taxon>Planctomycetota</taxon>
        <taxon>Planctomycetia</taxon>
        <taxon>Pirellulales</taxon>
        <taxon>Pirellulaceae</taxon>
        <taxon>Blastopirellula</taxon>
    </lineage>
</organism>
<proteinExistence type="predicted"/>
<evidence type="ECO:0000256" key="3">
    <source>
        <dbReference type="ARBA" id="ARBA00022679"/>
    </source>
</evidence>
<keyword evidence="3 9" id="KW-0808">Transferase</keyword>